<dbReference type="Proteomes" id="UP000276888">
    <property type="component" value="Chromosome"/>
</dbReference>
<organism evidence="1 2">
    <name type="scientific">Microbacterium lemovicicum</name>
    <dbReference type="NCBI Taxonomy" id="1072463"/>
    <lineage>
        <taxon>Bacteria</taxon>
        <taxon>Bacillati</taxon>
        <taxon>Actinomycetota</taxon>
        <taxon>Actinomycetes</taxon>
        <taxon>Micrococcales</taxon>
        <taxon>Microbacteriaceae</taxon>
        <taxon>Microbacterium</taxon>
    </lineage>
</organism>
<dbReference type="KEGG" id="mlv:CVS47_00489"/>
<dbReference type="AlphaFoldDB" id="A0A3Q9IXN9"/>
<accession>A0A3Q9IXN9</accession>
<proteinExistence type="predicted"/>
<dbReference type="OrthoDB" id="4965218at2"/>
<dbReference type="InterPro" id="IPR006311">
    <property type="entry name" value="TAT_signal"/>
</dbReference>
<name>A0A3Q9IXN9_9MICO</name>
<keyword evidence="2" id="KW-1185">Reference proteome</keyword>
<sequence>MTDLVTRNPADAARGLSRRSVMKGAAWSVPVIVASAAAPMAVASVNNAGLAWTSSNTGLLTLGILDSASLVTAQTLVTVPTQLTITNGSGAISGESATVQITVGRPSGIPITVGRARGFGVRQFDGASTPSGSRTATYQSAPIVGQFGFPLTTYSTTVPVTIAANGSLNIPVQFGLAGNSTGLTIAALADFPVTTIVTIGGRTLTAATTISVPVGAGIL</sequence>
<evidence type="ECO:0000313" key="2">
    <source>
        <dbReference type="Proteomes" id="UP000276888"/>
    </source>
</evidence>
<reference evidence="1 2" key="1">
    <citation type="submission" date="2018-08" db="EMBL/GenBank/DDBJ databases">
        <title>Microbacterium lemovicicum sp. nov., a bacterium isolated from a natural uranium-rich soil.</title>
        <authorList>
            <person name="ORTET P."/>
        </authorList>
    </citation>
    <scope>NUCLEOTIDE SEQUENCE [LARGE SCALE GENOMIC DNA]</scope>
    <source>
        <strain evidence="1 2">Viu22</strain>
    </source>
</reference>
<dbReference type="RefSeq" id="WP_127094656.1">
    <property type="nucleotide sequence ID" value="NZ_CP031423.1"/>
</dbReference>
<gene>
    <name evidence="1" type="ORF">CVS47_00489</name>
</gene>
<dbReference type="EMBL" id="CP031423">
    <property type="protein sequence ID" value="AZS35891.1"/>
    <property type="molecule type" value="Genomic_DNA"/>
</dbReference>
<evidence type="ECO:0000313" key="1">
    <source>
        <dbReference type="EMBL" id="AZS35891.1"/>
    </source>
</evidence>
<protein>
    <submittedName>
        <fullName evidence="1">Uncharacterized protein</fullName>
    </submittedName>
</protein>
<dbReference type="PROSITE" id="PS51318">
    <property type="entry name" value="TAT"/>
    <property type="match status" value="1"/>
</dbReference>